<proteinExistence type="predicted"/>
<protein>
    <submittedName>
        <fullName evidence="2">Uncharacterized protein</fullName>
    </submittedName>
</protein>
<accession>A0A0F7UH59</accession>
<feature type="region of interest" description="Disordered" evidence="1">
    <location>
        <begin position="1"/>
        <end position="66"/>
    </location>
</feature>
<feature type="compositionally biased region" description="Polar residues" evidence="1">
    <location>
        <begin position="31"/>
        <end position="52"/>
    </location>
</feature>
<sequence>MSRTGVFEPNRGAEGHYTSFPKDPSTMYYGDTSSGVAQRSPSTPGLYSQSRAFPSGRGFPKQTDETALPDYPLKEHAFHHDVSPVDEKSQWAGRTSYDKPASMEKDSCHHGRYFGADLDPKSQEGGCWKMQPSLSSHSAEYESGKADCYDRRSLRPDEHMSLSWNQAEGGNHGSLPFLGNPPFEGNSYVRSPTMQINDSQLQTMKGRDPFAQDAVRQRALQGHRTANLLRTPFDYDTFHRGRLPPSAGARIQPAGKEIDWSEKKLFRKALPSSIFASDQVAERLRQTLPPPGTEAERRPKSDYGNRRNWSERVDTLLRQCIPADSQIENAPIYTAKVEERSFDSSLLYHGCRHLKRQSALGYVPDEVASLLRCSVEPEKGERTVVPSRSSLTSQHDSAQLRRILSHEPELELDAEDYGNQRPCFRKSPFLTSKNPYRWGVSVFGYDRSPPRRNRMYALRDHLDSKLVPSHSTDDATHIRLRNAPLLPGSLHMSKLVPVKDFPSTSAYRTRRDRGSLDASLVPLDGGGQERVRRRPISRPDRSLQENFVPVHDVVSRHKRFLRKDRDSLQANMVPGIKEPTRRLKRASSLCRPSSVARGTF</sequence>
<organism evidence="2">
    <name type="scientific">Neospora caninum (strain Liverpool)</name>
    <dbReference type="NCBI Taxonomy" id="572307"/>
    <lineage>
        <taxon>Eukaryota</taxon>
        <taxon>Sar</taxon>
        <taxon>Alveolata</taxon>
        <taxon>Apicomplexa</taxon>
        <taxon>Conoidasida</taxon>
        <taxon>Coccidia</taxon>
        <taxon>Eucoccidiorida</taxon>
        <taxon>Eimeriorina</taxon>
        <taxon>Sarcocystidae</taxon>
        <taxon>Neospora</taxon>
    </lineage>
</organism>
<evidence type="ECO:0000313" key="2">
    <source>
        <dbReference type="EMBL" id="CEL69268.1"/>
    </source>
</evidence>
<feature type="compositionally biased region" description="Basic and acidic residues" evidence="1">
    <location>
        <begin position="294"/>
        <end position="307"/>
    </location>
</feature>
<feature type="region of interest" description="Disordered" evidence="1">
    <location>
        <begin position="506"/>
        <end position="540"/>
    </location>
</feature>
<evidence type="ECO:0000256" key="1">
    <source>
        <dbReference type="SAM" id="MobiDB-lite"/>
    </source>
</evidence>
<feature type="region of interest" description="Disordered" evidence="1">
    <location>
        <begin position="580"/>
        <end position="600"/>
    </location>
</feature>
<dbReference type="AlphaFoldDB" id="A0A0F7UH59"/>
<reference evidence="2" key="1">
    <citation type="journal article" date="2015" name="PLoS ONE">
        <title>Comprehensive Evaluation of Toxoplasma gondii VEG and Neospora caninum LIV Genomes with Tachyzoite Stage Transcriptome and Proteome Defines Novel Transcript Features.</title>
        <authorList>
            <person name="Ramaprasad A."/>
            <person name="Mourier T."/>
            <person name="Naeem R."/>
            <person name="Malas T.B."/>
            <person name="Moussa E."/>
            <person name="Panigrahi A."/>
            <person name="Vermont S.J."/>
            <person name="Otto T.D."/>
            <person name="Wastling J."/>
            <person name="Pain A."/>
        </authorList>
    </citation>
    <scope>NUCLEOTIDE SEQUENCE</scope>
    <source>
        <strain evidence="2">Liverpool</strain>
    </source>
</reference>
<name>A0A0F7UH59_NEOCL</name>
<dbReference type="EMBL" id="LN714485">
    <property type="protein sequence ID" value="CEL69268.1"/>
    <property type="molecule type" value="Genomic_DNA"/>
</dbReference>
<gene>
    <name evidence="2" type="ORF">BN1204_049830</name>
</gene>
<feature type="region of interest" description="Disordered" evidence="1">
    <location>
        <begin position="285"/>
        <end position="307"/>
    </location>
</feature>